<dbReference type="GO" id="GO:0043565">
    <property type="term" value="F:sequence-specific DNA binding"/>
    <property type="evidence" value="ECO:0007669"/>
    <property type="project" value="InterPro"/>
</dbReference>
<evidence type="ECO:0000313" key="5">
    <source>
        <dbReference type="EMBL" id="HIS24539.1"/>
    </source>
</evidence>
<dbReference type="SUPFAM" id="SSF46689">
    <property type="entry name" value="Homeodomain-like"/>
    <property type="match status" value="1"/>
</dbReference>
<dbReference type="PRINTS" id="PR00032">
    <property type="entry name" value="HTHARAC"/>
</dbReference>
<dbReference type="Gene3D" id="1.10.10.60">
    <property type="entry name" value="Homeodomain-like"/>
    <property type="match status" value="2"/>
</dbReference>
<sequence>MTFRYEDWSADTVTYGVVAYCSENIYHSPHLHSQVELIIVEKGSAVAVVDGRKFAMEEGSGILICPHIVHEIYSDDKDSLTCVFIFGTEFISEFKAFFESNSVHFVRLDKNSCPDFAKDQIKYLVDFAHNYSIGRTVVKGMLTVLLSGIMPAYSGVEFEKFKERSNNYEICRRLLLYIDSNISSDLSLETISKALNIVPSYVSTVFSRNFKTSLNSYISKKRISVAKSLLMDSHKSITEIAFESGFSSIRSFNRRFKESEGLTPSDFRESFMNSDKKK</sequence>
<dbReference type="Pfam" id="PF02311">
    <property type="entry name" value="AraC_binding"/>
    <property type="match status" value="1"/>
</dbReference>
<dbReference type="PROSITE" id="PS01124">
    <property type="entry name" value="HTH_ARAC_FAMILY_2"/>
    <property type="match status" value="1"/>
</dbReference>
<reference evidence="5" key="2">
    <citation type="journal article" date="2021" name="PeerJ">
        <title>Extensive microbial diversity within the chicken gut microbiome revealed by metagenomics and culture.</title>
        <authorList>
            <person name="Gilroy R."/>
            <person name="Ravi A."/>
            <person name="Getino M."/>
            <person name="Pursley I."/>
            <person name="Horton D.L."/>
            <person name="Alikhan N.F."/>
            <person name="Baker D."/>
            <person name="Gharbi K."/>
            <person name="Hall N."/>
            <person name="Watson M."/>
            <person name="Adriaenssens E.M."/>
            <person name="Foster-Nyarko E."/>
            <person name="Jarju S."/>
            <person name="Secka A."/>
            <person name="Antonio M."/>
            <person name="Oren A."/>
            <person name="Chaudhuri R.R."/>
            <person name="La Ragione R."/>
            <person name="Hildebrand F."/>
            <person name="Pallen M.J."/>
        </authorList>
    </citation>
    <scope>NUCLEOTIDE SEQUENCE</scope>
    <source>
        <strain evidence="5">CHK157-1446</strain>
    </source>
</reference>
<proteinExistence type="predicted"/>
<name>A0A9D1JI37_9FIRM</name>
<dbReference type="Proteomes" id="UP000823982">
    <property type="component" value="Unassembled WGS sequence"/>
</dbReference>
<organism evidence="5 6">
    <name type="scientific">Candidatus Faeciplasma gallinarum</name>
    <dbReference type="NCBI Taxonomy" id="2840799"/>
    <lineage>
        <taxon>Bacteria</taxon>
        <taxon>Bacillati</taxon>
        <taxon>Bacillota</taxon>
        <taxon>Clostridia</taxon>
        <taxon>Eubacteriales</taxon>
        <taxon>Oscillospiraceae</taxon>
        <taxon>Oscillospiraceae incertae sedis</taxon>
        <taxon>Candidatus Faeciplasma</taxon>
    </lineage>
</organism>
<dbReference type="InterPro" id="IPR018062">
    <property type="entry name" value="HTH_AraC-typ_CS"/>
</dbReference>
<dbReference type="Pfam" id="PF12833">
    <property type="entry name" value="HTH_18"/>
    <property type="match status" value="1"/>
</dbReference>
<dbReference type="InterPro" id="IPR003313">
    <property type="entry name" value="AraC-bd"/>
</dbReference>
<comment type="caution">
    <text evidence="5">The sequence shown here is derived from an EMBL/GenBank/DDBJ whole genome shotgun (WGS) entry which is preliminary data.</text>
</comment>
<evidence type="ECO:0000256" key="3">
    <source>
        <dbReference type="ARBA" id="ARBA00023163"/>
    </source>
</evidence>
<dbReference type="AlphaFoldDB" id="A0A9D1JI37"/>
<reference evidence="5" key="1">
    <citation type="submission" date="2020-10" db="EMBL/GenBank/DDBJ databases">
        <authorList>
            <person name="Gilroy R."/>
        </authorList>
    </citation>
    <scope>NUCLEOTIDE SEQUENCE</scope>
    <source>
        <strain evidence="5">CHK157-1446</strain>
    </source>
</reference>
<dbReference type="InterPro" id="IPR018060">
    <property type="entry name" value="HTH_AraC"/>
</dbReference>
<keyword evidence="1" id="KW-0805">Transcription regulation</keyword>
<accession>A0A9D1JI37</accession>
<dbReference type="EMBL" id="DVIR01000037">
    <property type="protein sequence ID" value="HIS24539.1"/>
    <property type="molecule type" value="Genomic_DNA"/>
</dbReference>
<dbReference type="PANTHER" id="PTHR43280:SF2">
    <property type="entry name" value="HTH-TYPE TRANSCRIPTIONAL REGULATOR EXSA"/>
    <property type="match status" value="1"/>
</dbReference>
<dbReference type="Gene3D" id="2.60.120.10">
    <property type="entry name" value="Jelly Rolls"/>
    <property type="match status" value="1"/>
</dbReference>
<dbReference type="InterPro" id="IPR009057">
    <property type="entry name" value="Homeodomain-like_sf"/>
</dbReference>
<keyword evidence="2" id="KW-0238">DNA-binding</keyword>
<evidence type="ECO:0000256" key="2">
    <source>
        <dbReference type="ARBA" id="ARBA00023125"/>
    </source>
</evidence>
<dbReference type="PANTHER" id="PTHR43280">
    <property type="entry name" value="ARAC-FAMILY TRANSCRIPTIONAL REGULATOR"/>
    <property type="match status" value="1"/>
</dbReference>
<protein>
    <submittedName>
        <fullName evidence="5">Helix-turn-helix transcriptional regulator</fullName>
    </submittedName>
</protein>
<keyword evidence="3" id="KW-0804">Transcription</keyword>
<dbReference type="PROSITE" id="PS00041">
    <property type="entry name" value="HTH_ARAC_FAMILY_1"/>
    <property type="match status" value="1"/>
</dbReference>
<gene>
    <name evidence="5" type="ORF">IAD01_03950</name>
</gene>
<dbReference type="SUPFAM" id="SSF51215">
    <property type="entry name" value="Regulatory protein AraC"/>
    <property type="match status" value="1"/>
</dbReference>
<dbReference type="InterPro" id="IPR020449">
    <property type="entry name" value="Tscrpt_reg_AraC-type_HTH"/>
</dbReference>
<feature type="domain" description="HTH araC/xylS-type" evidence="4">
    <location>
        <begin position="172"/>
        <end position="270"/>
    </location>
</feature>
<evidence type="ECO:0000259" key="4">
    <source>
        <dbReference type="PROSITE" id="PS01124"/>
    </source>
</evidence>
<dbReference type="InterPro" id="IPR014710">
    <property type="entry name" value="RmlC-like_jellyroll"/>
</dbReference>
<dbReference type="SMART" id="SM00342">
    <property type="entry name" value="HTH_ARAC"/>
    <property type="match status" value="1"/>
</dbReference>
<dbReference type="GO" id="GO:0003700">
    <property type="term" value="F:DNA-binding transcription factor activity"/>
    <property type="evidence" value="ECO:0007669"/>
    <property type="project" value="InterPro"/>
</dbReference>
<evidence type="ECO:0000313" key="6">
    <source>
        <dbReference type="Proteomes" id="UP000823982"/>
    </source>
</evidence>
<dbReference type="InterPro" id="IPR037923">
    <property type="entry name" value="HTH-like"/>
</dbReference>
<evidence type="ECO:0000256" key="1">
    <source>
        <dbReference type="ARBA" id="ARBA00023015"/>
    </source>
</evidence>